<proteinExistence type="predicted"/>
<comment type="caution">
    <text evidence="1">The sequence shown here is derived from an EMBL/GenBank/DDBJ whole genome shotgun (WGS) entry which is preliminary data.</text>
</comment>
<reference evidence="1 2" key="1">
    <citation type="submission" date="2016-04" db="EMBL/GenBank/DDBJ databases">
        <title>ATOL: Assembling a taxonomically balanced genome-scale reconstruction of the evolutionary history of the Enterobacteriaceae.</title>
        <authorList>
            <person name="Plunkett G.III."/>
            <person name="Neeno-Eckwall E.C."/>
            <person name="Glasner J.D."/>
            <person name="Perna N.T."/>
        </authorList>
    </citation>
    <scope>NUCLEOTIDE SEQUENCE [LARGE SCALE GENOMIC DNA]</scope>
    <source>
        <strain evidence="1 2">ATCC 51604</strain>
    </source>
</reference>
<sequence length="468" mass="50454">MAIETDIFTGKEVLVAVSTDLAEIPTFHATTFVNAENVASFPTIGTTRSIQEVETFDSEFTSRMAGNLTLDNTEITFNKVIDDPVQELLSSCILSKQELRFRNFYVIDTVQSSAKTGFFQIFDAMVTAENITGGGDTPVMVTYRLAPTAMKLSGVTKTGELLYTGDYGIGAGTADYPGLQDYDRLSGNRFLQLPATTTHNPFGIDTAVLAMQGSENNGWQLAVNSTGEMPIIRVRTVDASGKVSAWVKVYSEIERPSANDIRALDLNGTNAMTGALRTPDVQTGNLRFVEPLNGANDVTKIRKIQTTDAQGQPVDLASFQSVSNRVVFKTPIVDGTLEVREGGIRVYSPNNKPTPGYLGAVAVNGDTMTGTLAVKDKLTVYVQNGTQPEIGTTRADHPDAGDLKYRTFKILPGKNGETLFRYFDPAGNTTSTTTINNAGGVLYSTNNRPSAADIKAVDINDVIDLGTF</sequence>
<evidence type="ECO:0000313" key="2">
    <source>
        <dbReference type="Proteomes" id="UP000078504"/>
    </source>
</evidence>
<dbReference type="Proteomes" id="UP000078504">
    <property type="component" value="Unassembled WGS sequence"/>
</dbReference>
<organism evidence="1 2">
    <name type="scientific">Buttiauxella gaviniae ATCC 51604</name>
    <dbReference type="NCBI Taxonomy" id="1354253"/>
    <lineage>
        <taxon>Bacteria</taxon>
        <taxon>Pseudomonadati</taxon>
        <taxon>Pseudomonadota</taxon>
        <taxon>Gammaproteobacteria</taxon>
        <taxon>Enterobacterales</taxon>
        <taxon>Enterobacteriaceae</taxon>
        <taxon>Buttiauxella</taxon>
    </lineage>
</organism>
<dbReference type="RefSeq" id="WP_064518808.1">
    <property type="nucleotide sequence ID" value="NZ_LXEP01000044.1"/>
</dbReference>
<dbReference type="PATRIC" id="fig|1354253.4.peg.4434"/>
<gene>
    <name evidence="1" type="ORF">M977_04321</name>
</gene>
<protein>
    <submittedName>
        <fullName evidence="1">Uncharacterized protein</fullName>
    </submittedName>
</protein>
<name>A0A1B7HN58_9ENTR</name>
<accession>A0A1B7HN58</accession>
<dbReference type="AlphaFoldDB" id="A0A1B7HN58"/>
<evidence type="ECO:0000313" key="1">
    <source>
        <dbReference type="EMBL" id="OAT17075.1"/>
    </source>
</evidence>
<dbReference type="EMBL" id="LXEP01000044">
    <property type="protein sequence ID" value="OAT17075.1"/>
    <property type="molecule type" value="Genomic_DNA"/>
</dbReference>